<gene>
    <name evidence="1" type="ORF">CQA01_33040</name>
</gene>
<name>A0A512CFC2_9BACT</name>
<protein>
    <submittedName>
        <fullName evidence="1">Uncharacterized protein</fullName>
    </submittedName>
</protein>
<organism evidence="1 2">
    <name type="scientific">Cyclobacterium qasimii</name>
    <dbReference type="NCBI Taxonomy" id="1350429"/>
    <lineage>
        <taxon>Bacteria</taxon>
        <taxon>Pseudomonadati</taxon>
        <taxon>Bacteroidota</taxon>
        <taxon>Cytophagia</taxon>
        <taxon>Cytophagales</taxon>
        <taxon>Cyclobacteriaceae</taxon>
        <taxon>Cyclobacterium</taxon>
    </lineage>
</organism>
<accession>A0A512CFC2</accession>
<proteinExistence type="predicted"/>
<evidence type="ECO:0000313" key="1">
    <source>
        <dbReference type="EMBL" id="GEO22770.1"/>
    </source>
</evidence>
<dbReference type="EMBL" id="BJYV01000016">
    <property type="protein sequence ID" value="GEO22770.1"/>
    <property type="molecule type" value="Genomic_DNA"/>
</dbReference>
<keyword evidence="2" id="KW-1185">Reference proteome</keyword>
<sequence>MIFSFSHLAFSQNVDREVFEATLGEKKAYAYSVLEKTFEEFLKLNYHHQTTLSERIKSYLTDIQNQNINWVYDENLSKSTLNLLEKSELRQDILLYKNESYKERFEFTKYLNDNCSNAKTIDNSEIEDDFEELIEIPTTSRLEEPQLRKEELDRQKIRDKFPQPNKNGRFYYALAKAQTNHEDVKTYVLLVTKYEESPSASLIASAFLDNFSNSELIAWENNLIMIVEIYLKSLISNEIIKK</sequence>
<dbReference type="Proteomes" id="UP000321301">
    <property type="component" value="Unassembled WGS sequence"/>
</dbReference>
<evidence type="ECO:0000313" key="2">
    <source>
        <dbReference type="Proteomes" id="UP000321301"/>
    </source>
</evidence>
<dbReference type="AlphaFoldDB" id="A0A512CFC2"/>
<comment type="caution">
    <text evidence="1">The sequence shown here is derived from an EMBL/GenBank/DDBJ whole genome shotgun (WGS) entry which is preliminary data.</text>
</comment>
<reference evidence="1 2" key="1">
    <citation type="submission" date="2019-07" db="EMBL/GenBank/DDBJ databases">
        <title>Whole genome shotgun sequence of Cyclobacterium qasimii NBRC 106168.</title>
        <authorList>
            <person name="Hosoyama A."/>
            <person name="Uohara A."/>
            <person name="Ohji S."/>
            <person name="Ichikawa N."/>
        </authorList>
    </citation>
    <scope>NUCLEOTIDE SEQUENCE [LARGE SCALE GENOMIC DNA]</scope>
    <source>
        <strain evidence="1 2">NBRC 106168</strain>
    </source>
</reference>